<gene>
    <name evidence="4" type="ORF">LzC2_37000</name>
</gene>
<feature type="domain" description="Fungal lipase-type" evidence="3">
    <location>
        <begin position="119"/>
        <end position="244"/>
    </location>
</feature>
<sequence length="343" mass="37026">MRIPSTLSRRLIAASAACFLLPLAPSGCAPDAEDQRDGEPLVPPAPVPAGPAARLRLDWDAHDPPHWPAAGVLAEVSGAIYASPDSAADALDDLGFDVVDRFSFESTAGAVLTSGDVTVVAFRGTDDRYDWLVNLDARTVTTSHGDMHRGFDRTYRAVGDDVRRAVRIAEPRHLWITGHSLGGALAVVCALDLLDEGYELDGVVTFGQPMVGRADLAEHLDRELDRKFVRFMNESDLVPRVPPHFTHAGSLVWFTGGAIKRTYPRPFAVGDPYSTRGEPSDAVSEPPPLSDAEFRTLQADLRAADASAEALPDGRVPVGGNSRFVRDHGMDLYLDRVRAEVGK</sequence>
<feature type="signal peptide" evidence="2">
    <location>
        <begin position="1"/>
        <end position="29"/>
    </location>
</feature>
<evidence type="ECO:0000256" key="1">
    <source>
        <dbReference type="SAM" id="MobiDB-lite"/>
    </source>
</evidence>
<comment type="caution">
    <text evidence="4">The sequence shown here is derived from an EMBL/GenBank/DDBJ whole genome shotgun (WGS) entry which is preliminary data.</text>
</comment>
<dbReference type="Gene3D" id="3.40.50.1820">
    <property type="entry name" value="alpha/beta hydrolase"/>
    <property type="match status" value="1"/>
</dbReference>
<organism evidence="4 5">
    <name type="scientific">Alienimonas chondri</name>
    <dbReference type="NCBI Taxonomy" id="2681879"/>
    <lineage>
        <taxon>Bacteria</taxon>
        <taxon>Pseudomonadati</taxon>
        <taxon>Planctomycetota</taxon>
        <taxon>Planctomycetia</taxon>
        <taxon>Planctomycetales</taxon>
        <taxon>Planctomycetaceae</taxon>
        <taxon>Alienimonas</taxon>
    </lineage>
</organism>
<dbReference type="Proteomes" id="UP000609651">
    <property type="component" value="Unassembled WGS sequence"/>
</dbReference>
<dbReference type="InterPro" id="IPR051218">
    <property type="entry name" value="Sec_MonoDiacylglyc_Lipase"/>
</dbReference>
<feature type="chain" id="PRO_5046050335" description="Fungal lipase-type domain-containing protein" evidence="2">
    <location>
        <begin position="30"/>
        <end position="343"/>
    </location>
</feature>
<evidence type="ECO:0000259" key="3">
    <source>
        <dbReference type="Pfam" id="PF01764"/>
    </source>
</evidence>
<proteinExistence type="predicted"/>
<dbReference type="InterPro" id="IPR029058">
    <property type="entry name" value="AB_hydrolase_fold"/>
</dbReference>
<evidence type="ECO:0000313" key="5">
    <source>
        <dbReference type="Proteomes" id="UP000609651"/>
    </source>
</evidence>
<name>A0ABX1VK41_9PLAN</name>
<evidence type="ECO:0000313" key="4">
    <source>
        <dbReference type="EMBL" id="NNJ27593.1"/>
    </source>
</evidence>
<evidence type="ECO:0000256" key="2">
    <source>
        <dbReference type="SAM" id="SignalP"/>
    </source>
</evidence>
<dbReference type="CDD" id="cd00519">
    <property type="entry name" value="Lipase_3"/>
    <property type="match status" value="1"/>
</dbReference>
<feature type="region of interest" description="Disordered" evidence="1">
    <location>
        <begin position="270"/>
        <end position="290"/>
    </location>
</feature>
<keyword evidence="5" id="KW-1185">Reference proteome</keyword>
<dbReference type="SUPFAM" id="SSF53474">
    <property type="entry name" value="alpha/beta-Hydrolases"/>
    <property type="match status" value="1"/>
</dbReference>
<dbReference type="Pfam" id="PF01764">
    <property type="entry name" value="Lipase_3"/>
    <property type="match status" value="1"/>
</dbReference>
<reference evidence="4 5" key="1">
    <citation type="journal article" date="2020" name="Syst. Appl. Microbiol.">
        <title>Alienimonas chondri sp. nov., a novel planctomycete isolated from the biofilm of the red alga Chondrus crispus.</title>
        <authorList>
            <person name="Vitorino I."/>
            <person name="Albuquerque L."/>
            <person name="Wiegand S."/>
            <person name="Kallscheuer N."/>
            <person name="da Costa M.S."/>
            <person name="Lobo-da-Cunha A."/>
            <person name="Jogler C."/>
            <person name="Lage O.M."/>
        </authorList>
    </citation>
    <scope>NUCLEOTIDE SEQUENCE [LARGE SCALE GENOMIC DNA]</scope>
    <source>
        <strain evidence="4 5">LzC2</strain>
    </source>
</reference>
<dbReference type="InterPro" id="IPR002921">
    <property type="entry name" value="Fungal_lipase-type"/>
</dbReference>
<dbReference type="PANTHER" id="PTHR45856">
    <property type="entry name" value="ALPHA/BETA-HYDROLASES SUPERFAMILY PROTEIN"/>
    <property type="match status" value="1"/>
</dbReference>
<accession>A0ABX1VK41</accession>
<dbReference type="PANTHER" id="PTHR45856:SF11">
    <property type="entry name" value="FUNGAL LIPASE-LIKE DOMAIN-CONTAINING PROTEIN"/>
    <property type="match status" value="1"/>
</dbReference>
<protein>
    <recommendedName>
        <fullName evidence="3">Fungal lipase-type domain-containing protein</fullName>
    </recommendedName>
</protein>
<dbReference type="EMBL" id="WTPX01000171">
    <property type="protein sequence ID" value="NNJ27593.1"/>
    <property type="molecule type" value="Genomic_DNA"/>
</dbReference>
<dbReference type="RefSeq" id="WP_171189501.1">
    <property type="nucleotide sequence ID" value="NZ_WTPX01000171.1"/>
</dbReference>
<keyword evidence="2" id="KW-0732">Signal</keyword>